<dbReference type="Gene3D" id="2.30.30.40">
    <property type="entry name" value="SH3 Domains"/>
    <property type="match status" value="1"/>
</dbReference>
<accession>A0A285TMA5</accession>
<evidence type="ECO:0000313" key="2">
    <source>
        <dbReference type="EMBL" id="SOC23715.1"/>
    </source>
</evidence>
<keyword evidence="3" id="KW-1185">Reference proteome</keyword>
<dbReference type="Gene3D" id="2.40.50.180">
    <property type="entry name" value="CheA-289, Domain 4"/>
    <property type="match status" value="1"/>
</dbReference>
<dbReference type="InterPro" id="IPR002545">
    <property type="entry name" value="CheW-lke_dom"/>
</dbReference>
<name>A0A285TMA5_9RHOB</name>
<dbReference type="PROSITE" id="PS50851">
    <property type="entry name" value="CHEW"/>
    <property type="match status" value="1"/>
</dbReference>
<gene>
    <name evidence="2" type="ORF">SAMN05877831_1443</name>
</gene>
<evidence type="ECO:0000259" key="1">
    <source>
        <dbReference type="PROSITE" id="PS50851"/>
    </source>
</evidence>
<dbReference type="GO" id="GO:0007165">
    <property type="term" value="P:signal transduction"/>
    <property type="evidence" value="ECO:0007669"/>
    <property type="project" value="InterPro"/>
</dbReference>
<feature type="domain" description="CheW-like" evidence="1">
    <location>
        <begin position="4"/>
        <end position="148"/>
    </location>
</feature>
<dbReference type="GO" id="GO:0006935">
    <property type="term" value="P:chemotaxis"/>
    <property type="evidence" value="ECO:0007669"/>
    <property type="project" value="InterPro"/>
</dbReference>
<evidence type="ECO:0000313" key="3">
    <source>
        <dbReference type="Proteomes" id="UP000219111"/>
    </source>
</evidence>
<dbReference type="InterPro" id="IPR039315">
    <property type="entry name" value="CheW"/>
</dbReference>
<dbReference type="RefSeq" id="WP_097071592.1">
    <property type="nucleotide sequence ID" value="NZ_OBMT01000044.1"/>
</dbReference>
<organism evidence="2 3">
    <name type="scientific">Rhodobacter maris</name>
    <dbReference type="NCBI Taxonomy" id="446682"/>
    <lineage>
        <taxon>Bacteria</taxon>
        <taxon>Pseudomonadati</taxon>
        <taxon>Pseudomonadota</taxon>
        <taxon>Alphaproteobacteria</taxon>
        <taxon>Rhodobacterales</taxon>
        <taxon>Rhodobacter group</taxon>
        <taxon>Rhodobacter</taxon>
    </lineage>
</organism>
<dbReference type="EMBL" id="OBMT01000044">
    <property type="protein sequence ID" value="SOC23715.1"/>
    <property type="molecule type" value="Genomic_DNA"/>
</dbReference>
<dbReference type="Proteomes" id="UP000219111">
    <property type="component" value="Unassembled WGS sequence"/>
</dbReference>
<dbReference type="AlphaFoldDB" id="A0A285TMA5"/>
<dbReference type="SUPFAM" id="SSF50341">
    <property type="entry name" value="CheW-like"/>
    <property type="match status" value="1"/>
</dbReference>
<reference evidence="3" key="1">
    <citation type="submission" date="2017-08" db="EMBL/GenBank/DDBJ databases">
        <authorList>
            <person name="Varghese N."/>
            <person name="Submissions S."/>
        </authorList>
    </citation>
    <scope>NUCLEOTIDE SEQUENCE [LARGE SCALE GENOMIC DNA]</scope>
    <source>
        <strain evidence="3">JA276</strain>
    </source>
</reference>
<protein>
    <submittedName>
        <fullName evidence="2">Purine-binding chemotaxis protein CheW</fullName>
    </submittedName>
</protein>
<dbReference type="InterPro" id="IPR036061">
    <property type="entry name" value="CheW-like_dom_sf"/>
</dbReference>
<sequence>MADQTQYVTLGAADSLFAVPVARVQQILETQSVAVMPQAPADFIGMIDVRGQSVPVIDLRLRLALPTAADTHNTRIIVLEASIGGSLRWLGLKTDRVFEVTALDEEALEPPPEVGAAWRSDYVAGVGRRNGSFVTVIDLDRLFAGAGETPGPRGLAA</sequence>
<dbReference type="PANTHER" id="PTHR22617">
    <property type="entry name" value="CHEMOTAXIS SENSOR HISTIDINE KINASE-RELATED"/>
    <property type="match status" value="1"/>
</dbReference>
<dbReference type="SMART" id="SM00260">
    <property type="entry name" value="CheW"/>
    <property type="match status" value="1"/>
</dbReference>
<dbReference type="GO" id="GO:0005829">
    <property type="term" value="C:cytosol"/>
    <property type="evidence" value="ECO:0007669"/>
    <property type="project" value="TreeGrafter"/>
</dbReference>
<proteinExistence type="predicted"/>
<dbReference type="OrthoDB" id="3291462at2"/>
<dbReference type="PANTHER" id="PTHR22617:SF23">
    <property type="entry name" value="CHEMOTAXIS PROTEIN CHEW"/>
    <property type="match status" value="1"/>
</dbReference>
<dbReference type="Pfam" id="PF01584">
    <property type="entry name" value="CheW"/>
    <property type="match status" value="1"/>
</dbReference>